<evidence type="ECO:0000256" key="5">
    <source>
        <dbReference type="ARBA" id="ARBA00022692"/>
    </source>
</evidence>
<organism evidence="11 12">
    <name type="scientific">Thalassococcus halodurans</name>
    <dbReference type="NCBI Taxonomy" id="373675"/>
    <lineage>
        <taxon>Bacteria</taxon>
        <taxon>Pseudomonadati</taxon>
        <taxon>Pseudomonadota</taxon>
        <taxon>Alphaproteobacteria</taxon>
        <taxon>Rhodobacterales</taxon>
        <taxon>Roseobacteraceae</taxon>
        <taxon>Thalassococcus</taxon>
    </lineage>
</organism>
<gene>
    <name evidence="11" type="ORF">SAMN04488045_2426</name>
</gene>
<accession>A0A1H5Z4J1</accession>
<keyword evidence="8" id="KW-0270">Exopolysaccharide synthesis</keyword>
<evidence type="ECO:0000256" key="9">
    <source>
        <dbReference type="SAM" id="Phobius"/>
    </source>
</evidence>
<evidence type="ECO:0000256" key="1">
    <source>
        <dbReference type="ARBA" id="ARBA00004236"/>
    </source>
</evidence>
<dbReference type="GO" id="GO:0000271">
    <property type="term" value="P:polysaccharide biosynthetic process"/>
    <property type="evidence" value="ECO:0007669"/>
    <property type="project" value="UniProtKB-KW"/>
</dbReference>
<dbReference type="GO" id="GO:0016780">
    <property type="term" value="F:phosphotransferase activity, for other substituted phosphate groups"/>
    <property type="evidence" value="ECO:0007669"/>
    <property type="project" value="TreeGrafter"/>
</dbReference>
<keyword evidence="7 9" id="KW-0472">Membrane</keyword>
<keyword evidence="6 9" id="KW-1133">Transmembrane helix</keyword>
<evidence type="ECO:0000256" key="7">
    <source>
        <dbReference type="ARBA" id="ARBA00023136"/>
    </source>
</evidence>
<evidence type="ECO:0000256" key="3">
    <source>
        <dbReference type="ARBA" id="ARBA00022475"/>
    </source>
</evidence>
<dbReference type="Proteomes" id="UP000236752">
    <property type="component" value="Unassembled WGS sequence"/>
</dbReference>
<dbReference type="PANTHER" id="PTHR30576">
    <property type="entry name" value="COLANIC BIOSYNTHESIS UDP-GLUCOSE LIPID CARRIER TRANSFERASE"/>
    <property type="match status" value="1"/>
</dbReference>
<dbReference type="RefSeq" id="WP_103910734.1">
    <property type="nucleotide sequence ID" value="NZ_FNUZ01000003.1"/>
</dbReference>
<keyword evidence="12" id="KW-1185">Reference proteome</keyword>
<evidence type="ECO:0000256" key="4">
    <source>
        <dbReference type="ARBA" id="ARBA00022679"/>
    </source>
</evidence>
<dbReference type="PANTHER" id="PTHR30576:SF4">
    <property type="entry name" value="UNDECAPRENYL-PHOSPHATE GALACTOSE PHOSPHOTRANSFERASE"/>
    <property type="match status" value="1"/>
</dbReference>
<evidence type="ECO:0000259" key="10">
    <source>
        <dbReference type="Pfam" id="PF02397"/>
    </source>
</evidence>
<dbReference type="GO" id="GO:0005886">
    <property type="term" value="C:plasma membrane"/>
    <property type="evidence" value="ECO:0007669"/>
    <property type="project" value="UniProtKB-SubCell"/>
</dbReference>
<evidence type="ECO:0000313" key="11">
    <source>
        <dbReference type="EMBL" id="SEG31433.1"/>
    </source>
</evidence>
<evidence type="ECO:0000256" key="6">
    <source>
        <dbReference type="ARBA" id="ARBA00022989"/>
    </source>
</evidence>
<name>A0A1H5Z4J1_9RHOB</name>
<dbReference type="EMBL" id="FNUZ01000003">
    <property type="protein sequence ID" value="SEG31433.1"/>
    <property type="molecule type" value="Genomic_DNA"/>
</dbReference>
<comment type="similarity">
    <text evidence="2">Belongs to the bacterial sugar transferase family.</text>
</comment>
<sequence length="223" mass="25167">MTDLTPIHSTIAFPESQTRNQFYKRHGKRFLDVCLALLMAVPVASVVALLWVLARLDGGTGFYGHKRVGRNGRMFTCWKIRTMRPDAEAQLQDLLSRNAAARTEWTKGRKITNDPRVTVLGRLLRKTSLDELPQLWNVLIGDMSLVGPRPVPLNELRLYGSHSNFYLKLRPGITGLWQVSGRNAVDYDTRINMDVRYASGVSVSKDLVILFRTIGCVLKRSGL</sequence>
<dbReference type="OrthoDB" id="9808602at2"/>
<dbReference type="AlphaFoldDB" id="A0A1H5Z4J1"/>
<dbReference type="InterPro" id="IPR003362">
    <property type="entry name" value="Bact_transf"/>
</dbReference>
<reference evidence="11 12" key="1">
    <citation type="submission" date="2016-10" db="EMBL/GenBank/DDBJ databases">
        <authorList>
            <person name="de Groot N.N."/>
        </authorList>
    </citation>
    <scope>NUCLEOTIDE SEQUENCE [LARGE SCALE GENOMIC DNA]</scope>
    <source>
        <strain evidence="11 12">DSM 26915</strain>
    </source>
</reference>
<dbReference type="Pfam" id="PF02397">
    <property type="entry name" value="Bac_transf"/>
    <property type="match status" value="1"/>
</dbReference>
<keyword evidence="5 9" id="KW-0812">Transmembrane</keyword>
<keyword evidence="4 11" id="KW-0808">Transferase</keyword>
<feature type="transmembrane region" description="Helical" evidence="9">
    <location>
        <begin position="30"/>
        <end position="53"/>
    </location>
</feature>
<evidence type="ECO:0000313" key="12">
    <source>
        <dbReference type="Proteomes" id="UP000236752"/>
    </source>
</evidence>
<evidence type="ECO:0000256" key="8">
    <source>
        <dbReference type="ARBA" id="ARBA00023169"/>
    </source>
</evidence>
<comment type="subcellular location">
    <subcellularLocation>
        <location evidence="1">Cell membrane</location>
    </subcellularLocation>
</comment>
<proteinExistence type="inferred from homology"/>
<evidence type="ECO:0000256" key="2">
    <source>
        <dbReference type="ARBA" id="ARBA00006464"/>
    </source>
</evidence>
<keyword evidence="3" id="KW-1003">Cell membrane</keyword>
<feature type="domain" description="Bacterial sugar transferase" evidence="10">
    <location>
        <begin position="28"/>
        <end position="219"/>
    </location>
</feature>
<protein>
    <submittedName>
        <fullName evidence="11">Sugar transferase involved in LPS biosynthesis (Colanic, teichoic acid)</fullName>
    </submittedName>
</protein>